<accession>A0A859DTE0</accession>
<dbReference type="InterPro" id="IPR043519">
    <property type="entry name" value="NT_sf"/>
</dbReference>
<organism evidence="1 3">
    <name type="scientific">Caproicibacterium lactatifermentans</name>
    <dbReference type="NCBI Taxonomy" id="2666138"/>
    <lineage>
        <taxon>Bacteria</taxon>
        <taxon>Bacillati</taxon>
        <taxon>Bacillota</taxon>
        <taxon>Clostridia</taxon>
        <taxon>Eubacteriales</taxon>
        <taxon>Oscillospiraceae</taxon>
        <taxon>Caproicibacterium</taxon>
    </lineage>
</organism>
<evidence type="ECO:0000313" key="3">
    <source>
        <dbReference type="Proteomes" id="UP000501316"/>
    </source>
</evidence>
<dbReference type="Gene3D" id="3.30.460.10">
    <property type="entry name" value="Beta Polymerase, domain 2"/>
    <property type="match status" value="1"/>
</dbReference>
<dbReference type="Proteomes" id="UP000501316">
    <property type="component" value="Chromosome"/>
</dbReference>
<evidence type="ECO:0008006" key="5">
    <source>
        <dbReference type="Google" id="ProtNLM"/>
    </source>
</evidence>
<gene>
    <name evidence="1" type="ORF">GJQ69_02465</name>
    <name evidence="2" type="ORF">GKP14_01900</name>
</gene>
<keyword evidence="4" id="KW-1185">Reference proteome</keyword>
<dbReference type="SUPFAM" id="SSF81301">
    <property type="entry name" value="Nucleotidyltransferase"/>
    <property type="match status" value="1"/>
</dbReference>
<dbReference type="Proteomes" id="UP000509623">
    <property type="component" value="Chromosome"/>
</dbReference>
<reference evidence="2" key="3">
    <citation type="journal article" date="2022" name="Int. J. Syst. Evol. Microbiol.">
        <title>Caproicibacterium lactatifermentans sp. nov., isolated from pit clay used for the production of Chinese strong aroma-type liquor.</title>
        <authorList>
            <person name="Wang H."/>
            <person name="Gu Y."/>
            <person name="Zhao D."/>
            <person name="Qiao Z."/>
            <person name="Zheng J."/>
            <person name="Gao J."/>
            <person name="Ren C."/>
            <person name="Xu Y."/>
        </authorList>
    </citation>
    <scope>NUCLEOTIDE SEQUENCE</scope>
    <source>
        <strain evidence="2">JNU-WLY1368</strain>
    </source>
</reference>
<sequence>MEGVERYKVRLLPHNEKWGGEYHQVKSEIEAVWSDNIIDIQHIGSTAIHNIPAKPIE</sequence>
<dbReference type="Pfam" id="PF04229">
    <property type="entry name" value="GrpB"/>
    <property type="match status" value="1"/>
</dbReference>
<name>A0A859DTE0_9FIRM</name>
<dbReference type="InterPro" id="IPR007344">
    <property type="entry name" value="GrpB/CoaE"/>
</dbReference>
<reference evidence="2" key="2">
    <citation type="journal article" date="2021" name="Appl. Environ. Microbiol.">
        <title>Adaptability of a Caproate-Producing Bacterium Contributes to Its Dominance in an Anaerobic Fermentation System.</title>
        <authorList>
            <person name="Wang H."/>
            <person name="Gu Y."/>
            <person name="Zhou W."/>
            <person name="Zhao D."/>
            <person name="Qiao Z."/>
            <person name="Zheng J."/>
            <person name="Gao J."/>
            <person name="Chen X."/>
            <person name="Ren C."/>
            <person name="Xu Y."/>
        </authorList>
    </citation>
    <scope>NUCLEOTIDE SEQUENCE</scope>
    <source>
        <strain evidence="2">JNU-WLY1368</strain>
    </source>
</reference>
<dbReference type="EMBL" id="CP046051">
    <property type="protein sequence ID" value="QKN23453.1"/>
    <property type="molecule type" value="Genomic_DNA"/>
</dbReference>
<evidence type="ECO:0000313" key="2">
    <source>
        <dbReference type="EMBL" id="QKO29870.1"/>
    </source>
</evidence>
<evidence type="ECO:0000313" key="1">
    <source>
        <dbReference type="EMBL" id="QKN23453.1"/>
    </source>
</evidence>
<dbReference type="AlphaFoldDB" id="A0A859DTE0"/>
<dbReference type="RefSeq" id="WP_174192833.1">
    <property type="nucleotide sequence ID" value="NZ_CP046051.1"/>
</dbReference>
<dbReference type="EMBL" id="CP046161">
    <property type="protein sequence ID" value="QKO29870.1"/>
    <property type="molecule type" value="Genomic_DNA"/>
</dbReference>
<evidence type="ECO:0000313" key="4">
    <source>
        <dbReference type="Proteomes" id="UP000509623"/>
    </source>
</evidence>
<dbReference type="KEGG" id="clf:GJQ69_02465"/>
<protein>
    <recommendedName>
        <fullName evidence="5">GrpB family protein</fullName>
    </recommendedName>
</protein>
<dbReference type="PANTHER" id="PTHR34822">
    <property type="entry name" value="GRPB DOMAIN PROTEIN (AFU_ORTHOLOGUE AFUA_1G01530)"/>
    <property type="match status" value="1"/>
</dbReference>
<dbReference type="PANTHER" id="PTHR34822:SF1">
    <property type="entry name" value="GRPB FAMILY PROTEIN"/>
    <property type="match status" value="1"/>
</dbReference>
<reference evidence="3 4" key="1">
    <citation type="submission" date="2019-11" db="EMBL/GenBank/DDBJ databases">
        <authorList>
            <person name="Ren C."/>
            <person name="Wang H."/>
            <person name="Xu Y."/>
        </authorList>
    </citation>
    <scope>NUCLEOTIDE SEQUENCE [LARGE SCALE GENOMIC DNA]</scope>
    <source>
        <strain evidence="4">JNU-WLY1368</strain>
        <strain evidence="1 3">LBM 19010</strain>
    </source>
</reference>
<proteinExistence type="predicted"/>